<feature type="transmembrane region" description="Helical" evidence="2">
    <location>
        <begin position="12"/>
        <end position="31"/>
    </location>
</feature>
<feature type="transmembrane region" description="Helical" evidence="2">
    <location>
        <begin position="175"/>
        <end position="191"/>
    </location>
</feature>
<gene>
    <name evidence="4" type="ORF">ACFQ4R_04500</name>
</gene>
<feature type="transmembrane region" description="Helical" evidence="2">
    <location>
        <begin position="198"/>
        <end position="217"/>
    </location>
</feature>
<dbReference type="Proteomes" id="UP001597191">
    <property type="component" value="Unassembled WGS sequence"/>
</dbReference>
<sequence length="219" mass="24072">MQYKKIWNKIIWMLLGYGLALLLPALVIQVLHLQGAGSINLEVALTALLTGLLIWIDRRTTREAGIPADKKITIGDWLVYGFTGLLLIYGAEILGTFLISALFGMPQTSQNTTQILKIIKSAPAFTIYAVILAPIMEELVFRKTLFGVGRQIINPIGAALISSLLFGLAHNDNRFLIIYSGIGLVLCWLYNRTGSIKVTMLAHALLNGITIALQLLILK</sequence>
<feature type="transmembrane region" description="Helical" evidence="2">
    <location>
        <begin position="122"/>
        <end position="140"/>
    </location>
</feature>
<evidence type="ECO:0000256" key="1">
    <source>
        <dbReference type="ARBA" id="ARBA00009067"/>
    </source>
</evidence>
<evidence type="ECO:0000313" key="4">
    <source>
        <dbReference type="EMBL" id="MFD1410874.1"/>
    </source>
</evidence>
<feature type="transmembrane region" description="Helical" evidence="2">
    <location>
        <begin position="37"/>
        <end position="56"/>
    </location>
</feature>
<dbReference type="GO" id="GO:0016787">
    <property type="term" value="F:hydrolase activity"/>
    <property type="evidence" value="ECO:0007669"/>
    <property type="project" value="UniProtKB-KW"/>
</dbReference>
<protein>
    <submittedName>
        <fullName evidence="4">CPBP family intramembrane glutamic endopeptidase</fullName>
        <ecNumber evidence="4">3.4.-.-</ecNumber>
    </submittedName>
</protein>
<dbReference type="PANTHER" id="PTHR36435">
    <property type="entry name" value="SLR1288 PROTEIN"/>
    <property type="match status" value="1"/>
</dbReference>
<dbReference type="PANTHER" id="PTHR36435:SF6">
    <property type="entry name" value="ABORTIVE INFECTION PROTEIN"/>
    <property type="match status" value="1"/>
</dbReference>
<dbReference type="EC" id="3.4.-.-" evidence="4"/>
<proteinExistence type="inferred from homology"/>
<keyword evidence="2" id="KW-0472">Membrane</keyword>
<keyword evidence="5" id="KW-1185">Reference proteome</keyword>
<dbReference type="RefSeq" id="WP_125651010.1">
    <property type="nucleotide sequence ID" value="NZ_JBHTOH010000027.1"/>
</dbReference>
<evidence type="ECO:0000313" key="5">
    <source>
        <dbReference type="Proteomes" id="UP001597191"/>
    </source>
</evidence>
<name>A0ABW4BKW1_9LACO</name>
<feature type="domain" description="CAAX prenyl protease 2/Lysostaphin resistance protein A-like" evidence="3">
    <location>
        <begin position="123"/>
        <end position="208"/>
    </location>
</feature>
<dbReference type="EMBL" id="JBHTOH010000027">
    <property type="protein sequence ID" value="MFD1410874.1"/>
    <property type="molecule type" value="Genomic_DNA"/>
</dbReference>
<comment type="similarity">
    <text evidence="1">Belongs to the UPF0177 family.</text>
</comment>
<keyword evidence="4" id="KW-0378">Hydrolase</keyword>
<evidence type="ECO:0000259" key="3">
    <source>
        <dbReference type="Pfam" id="PF02517"/>
    </source>
</evidence>
<evidence type="ECO:0000256" key="2">
    <source>
        <dbReference type="SAM" id="Phobius"/>
    </source>
</evidence>
<dbReference type="InterPro" id="IPR003675">
    <property type="entry name" value="Rce1/LyrA-like_dom"/>
</dbReference>
<dbReference type="InterPro" id="IPR052710">
    <property type="entry name" value="CAAX_protease"/>
</dbReference>
<organism evidence="4 5">
    <name type="scientific">Lapidilactobacillus gannanensis</name>
    <dbReference type="NCBI Taxonomy" id="2486002"/>
    <lineage>
        <taxon>Bacteria</taxon>
        <taxon>Bacillati</taxon>
        <taxon>Bacillota</taxon>
        <taxon>Bacilli</taxon>
        <taxon>Lactobacillales</taxon>
        <taxon>Lactobacillaceae</taxon>
        <taxon>Lapidilactobacillus</taxon>
    </lineage>
</organism>
<keyword evidence="2" id="KW-0812">Transmembrane</keyword>
<feature type="transmembrane region" description="Helical" evidence="2">
    <location>
        <begin position="152"/>
        <end position="169"/>
    </location>
</feature>
<dbReference type="Pfam" id="PF02517">
    <property type="entry name" value="Rce1-like"/>
    <property type="match status" value="1"/>
</dbReference>
<reference evidence="5" key="1">
    <citation type="journal article" date="2019" name="Int. J. Syst. Evol. Microbiol.">
        <title>The Global Catalogue of Microorganisms (GCM) 10K type strain sequencing project: providing services to taxonomists for standard genome sequencing and annotation.</title>
        <authorList>
            <consortium name="The Broad Institute Genomics Platform"/>
            <consortium name="The Broad Institute Genome Sequencing Center for Infectious Disease"/>
            <person name="Wu L."/>
            <person name="Ma J."/>
        </authorList>
    </citation>
    <scope>NUCLEOTIDE SEQUENCE [LARGE SCALE GENOMIC DNA]</scope>
    <source>
        <strain evidence="5">CCM 8937</strain>
    </source>
</reference>
<keyword evidence="2" id="KW-1133">Transmembrane helix</keyword>
<accession>A0ABW4BKW1</accession>
<feature type="transmembrane region" description="Helical" evidence="2">
    <location>
        <begin position="77"/>
        <end position="102"/>
    </location>
</feature>
<comment type="caution">
    <text evidence="4">The sequence shown here is derived from an EMBL/GenBank/DDBJ whole genome shotgun (WGS) entry which is preliminary data.</text>
</comment>